<dbReference type="EMBL" id="JAPQKP010000006">
    <property type="protein sequence ID" value="KAJ5185344.1"/>
    <property type="molecule type" value="Genomic_DNA"/>
</dbReference>
<feature type="domain" description="Allantoicase" evidence="2">
    <location>
        <begin position="25"/>
        <end position="177"/>
    </location>
</feature>
<dbReference type="PANTHER" id="PTHR12045:SF3">
    <property type="entry name" value="INACTIVE ALLANTOICASE-RELATED"/>
    <property type="match status" value="1"/>
</dbReference>
<name>A0A9W9IWL3_9EURO</name>
<dbReference type="Gene3D" id="2.60.120.260">
    <property type="entry name" value="Galactose-binding domain-like"/>
    <property type="match status" value="2"/>
</dbReference>
<comment type="similarity">
    <text evidence="1">Belongs to the allantoicase family.</text>
</comment>
<dbReference type="InterPro" id="IPR008979">
    <property type="entry name" value="Galactose-bd-like_sf"/>
</dbReference>
<reference evidence="3" key="2">
    <citation type="journal article" date="2023" name="IMA Fungus">
        <title>Comparative genomic study of the Penicillium genus elucidates a diverse pangenome and 15 lateral gene transfer events.</title>
        <authorList>
            <person name="Petersen C."/>
            <person name="Sorensen T."/>
            <person name="Nielsen M.R."/>
            <person name="Sondergaard T.E."/>
            <person name="Sorensen J.L."/>
            <person name="Fitzpatrick D.A."/>
            <person name="Frisvad J.C."/>
            <person name="Nielsen K.L."/>
        </authorList>
    </citation>
    <scope>NUCLEOTIDE SEQUENCE</scope>
    <source>
        <strain evidence="3">IBT 16849</strain>
    </source>
</reference>
<dbReference type="GO" id="GO:0000256">
    <property type="term" value="P:allantoin catabolic process"/>
    <property type="evidence" value="ECO:0007669"/>
    <property type="project" value="InterPro"/>
</dbReference>
<evidence type="ECO:0000259" key="2">
    <source>
        <dbReference type="Pfam" id="PF03561"/>
    </source>
</evidence>
<protein>
    <recommendedName>
        <fullName evidence="2">Allantoicase domain-containing protein</fullName>
    </recommendedName>
</protein>
<dbReference type="GO" id="GO:0004037">
    <property type="term" value="F:allantoicase activity"/>
    <property type="evidence" value="ECO:0007669"/>
    <property type="project" value="InterPro"/>
</dbReference>
<dbReference type="Pfam" id="PF03561">
    <property type="entry name" value="Allantoicase"/>
    <property type="match status" value="2"/>
</dbReference>
<dbReference type="InterPro" id="IPR005164">
    <property type="entry name" value="Allantoicase"/>
</dbReference>
<dbReference type="PANTHER" id="PTHR12045">
    <property type="entry name" value="ALLANTOICASE"/>
    <property type="match status" value="1"/>
</dbReference>
<proteinExistence type="inferred from homology"/>
<organism evidence="3 4">
    <name type="scientific">Penicillium cf. griseofulvum</name>
    <dbReference type="NCBI Taxonomy" id="2972120"/>
    <lineage>
        <taxon>Eukaryota</taxon>
        <taxon>Fungi</taxon>
        <taxon>Dikarya</taxon>
        <taxon>Ascomycota</taxon>
        <taxon>Pezizomycotina</taxon>
        <taxon>Eurotiomycetes</taxon>
        <taxon>Eurotiomycetidae</taxon>
        <taxon>Eurotiales</taxon>
        <taxon>Aspergillaceae</taxon>
        <taxon>Penicillium</taxon>
    </lineage>
</organism>
<feature type="domain" description="Allantoicase" evidence="2">
    <location>
        <begin position="249"/>
        <end position="300"/>
    </location>
</feature>
<evidence type="ECO:0000313" key="3">
    <source>
        <dbReference type="EMBL" id="KAJ5185344.1"/>
    </source>
</evidence>
<sequence length="301" mass="32805">MQVPAADIDQMFAHTTNLVSRNLSSKIIACSNDYFASADNVLTPTPSVSRPGVFVHTGAWYDGWETRRHNPEPYDWTVIKLGVAAAYIHGIEVHITHYIGNHGEKTELQATHAPEGSGIADPRFAGWKTLLPASPCGPSQRHGWKFPAEITQSPYTHFRLLMYPDGGFARLRLYGHAIPPPSPAVQAADVPIKELWSALGGGVARAAFDEHFTPSSNILLPDRGKDMGDGPRTSVETSLVLCACTAVWLLALLRCQADTEHVFGPDDLTGGGEDTRLFSHVKLTLVPDGGVKRFCIFGRRV</sequence>
<dbReference type="AlphaFoldDB" id="A0A9W9IWL3"/>
<dbReference type="PIRSF" id="PIRSF016516">
    <property type="entry name" value="Allantoicase"/>
    <property type="match status" value="1"/>
</dbReference>
<keyword evidence="4" id="KW-1185">Reference proteome</keyword>
<comment type="caution">
    <text evidence="3">The sequence shown here is derived from an EMBL/GenBank/DDBJ whole genome shotgun (WGS) entry which is preliminary data.</text>
</comment>
<reference evidence="3" key="1">
    <citation type="submission" date="2022-11" db="EMBL/GenBank/DDBJ databases">
        <authorList>
            <person name="Petersen C."/>
        </authorList>
    </citation>
    <scope>NUCLEOTIDE SEQUENCE</scope>
    <source>
        <strain evidence="3">IBT 16849</strain>
    </source>
</reference>
<dbReference type="Proteomes" id="UP001150879">
    <property type="component" value="Unassembled WGS sequence"/>
</dbReference>
<accession>A0A9W9IWL3</accession>
<evidence type="ECO:0000256" key="1">
    <source>
        <dbReference type="ARBA" id="ARBA00009242"/>
    </source>
</evidence>
<dbReference type="SUPFAM" id="SSF49785">
    <property type="entry name" value="Galactose-binding domain-like"/>
    <property type="match status" value="2"/>
</dbReference>
<gene>
    <name evidence="3" type="ORF">N7472_010184</name>
</gene>
<evidence type="ECO:0000313" key="4">
    <source>
        <dbReference type="Proteomes" id="UP001150879"/>
    </source>
</evidence>
<dbReference type="InterPro" id="IPR015908">
    <property type="entry name" value="Allantoicase_dom"/>
</dbReference>